<dbReference type="Proteomes" id="UP000314294">
    <property type="component" value="Unassembled WGS sequence"/>
</dbReference>
<name>A0A4Z2J6R1_9TELE</name>
<evidence type="ECO:0000313" key="1">
    <source>
        <dbReference type="EMBL" id="TNN85876.1"/>
    </source>
</evidence>
<dbReference type="EMBL" id="SRLO01000018">
    <property type="protein sequence ID" value="TNN85876.1"/>
    <property type="molecule type" value="Genomic_DNA"/>
</dbReference>
<proteinExistence type="predicted"/>
<accession>A0A4Z2J6R1</accession>
<dbReference type="AlphaFoldDB" id="A0A4Z2J6R1"/>
<organism evidence="1 2">
    <name type="scientific">Liparis tanakae</name>
    <name type="common">Tanaka's snailfish</name>
    <dbReference type="NCBI Taxonomy" id="230148"/>
    <lineage>
        <taxon>Eukaryota</taxon>
        <taxon>Metazoa</taxon>
        <taxon>Chordata</taxon>
        <taxon>Craniata</taxon>
        <taxon>Vertebrata</taxon>
        <taxon>Euteleostomi</taxon>
        <taxon>Actinopterygii</taxon>
        <taxon>Neopterygii</taxon>
        <taxon>Teleostei</taxon>
        <taxon>Neoteleostei</taxon>
        <taxon>Acanthomorphata</taxon>
        <taxon>Eupercaria</taxon>
        <taxon>Perciformes</taxon>
        <taxon>Cottioidei</taxon>
        <taxon>Cottales</taxon>
        <taxon>Liparidae</taxon>
        <taxon>Liparis</taxon>
    </lineage>
</organism>
<evidence type="ECO:0000313" key="2">
    <source>
        <dbReference type="Proteomes" id="UP000314294"/>
    </source>
</evidence>
<comment type="caution">
    <text evidence="1">The sequence shown here is derived from an EMBL/GenBank/DDBJ whole genome shotgun (WGS) entry which is preliminary data.</text>
</comment>
<reference evidence="1 2" key="1">
    <citation type="submission" date="2019-03" db="EMBL/GenBank/DDBJ databases">
        <title>First draft genome of Liparis tanakae, snailfish: a comprehensive survey of snailfish specific genes.</title>
        <authorList>
            <person name="Kim W."/>
            <person name="Song I."/>
            <person name="Jeong J.-H."/>
            <person name="Kim D."/>
            <person name="Kim S."/>
            <person name="Ryu S."/>
            <person name="Song J.Y."/>
            <person name="Lee S.K."/>
        </authorList>
    </citation>
    <scope>NUCLEOTIDE SEQUENCE [LARGE SCALE GENOMIC DNA]</scope>
    <source>
        <tissue evidence="1">Muscle</tissue>
    </source>
</reference>
<protein>
    <submittedName>
        <fullName evidence="1">Uncharacterized protein</fullName>
    </submittedName>
</protein>
<gene>
    <name evidence="1" type="ORF">EYF80_003720</name>
</gene>
<keyword evidence="2" id="KW-1185">Reference proteome</keyword>
<sequence length="182" mass="20507">MALMKPTSFWLEFTLTPQCHWGNQPGGRRALRERERERETIAAVSVVLYIFFLRQRCCLILIRHLQPGSEEAPRALDDFKAPLVPLAESGDGNVFTWEVAECKLDHFSCGLEDRQAATIRAPSSKPFDVRERSSPSRADARHALPLAMAIRSDTVLTGTLRVTLTWMKSVPGDRLEPSAFNK</sequence>